<dbReference type="RefSeq" id="WP_219762649.1">
    <property type="nucleotide sequence ID" value="NZ_JAHYBZ010000003.1"/>
</dbReference>
<keyword evidence="3" id="KW-0997">Cell inner membrane</keyword>
<proteinExistence type="inferred from homology"/>
<comment type="similarity">
    <text evidence="10 12">Belongs to the fluoride channel Fluc/FEX (TC 1.A.43) family.</text>
</comment>
<evidence type="ECO:0000256" key="10">
    <source>
        <dbReference type="ARBA" id="ARBA00035120"/>
    </source>
</evidence>
<accession>A0ABS7A6X0</accession>
<dbReference type="EMBL" id="JAHYBZ010000003">
    <property type="protein sequence ID" value="MBW6398026.1"/>
    <property type="molecule type" value="Genomic_DNA"/>
</dbReference>
<feature type="binding site" evidence="12">
    <location>
        <position position="81"/>
    </location>
    <ligand>
        <name>Na(+)</name>
        <dbReference type="ChEBI" id="CHEBI:29101"/>
        <note>structural</note>
    </ligand>
</feature>
<feature type="transmembrane region" description="Helical" evidence="12">
    <location>
        <begin position="70"/>
        <end position="90"/>
    </location>
</feature>
<dbReference type="PANTHER" id="PTHR28259">
    <property type="entry name" value="FLUORIDE EXPORT PROTEIN 1-RELATED"/>
    <property type="match status" value="1"/>
</dbReference>
<dbReference type="Pfam" id="PF02537">
    <property type="entry name" value="CRCB"/>
    <property type="match status" value="1"/>
</dbReference>
<evidence type="ECO:0000256" key="6">
    <source>
        <dbReference type="ARBA" id="ARBA00023053"/>
    </source>
</evidence>
<protein>
    <recommendedName>
        <fullName evidence="12">Fluoride-specific ion channel FluC</fullName>
    </recommendedName>
</protein>
<comment type="catalytic activity">
    <reaction evidence="11">
        <text>fluoride(in) = fluoride(out)</text>
        <dbReference type="Rhea" id="RHEA:76159"/>
        <dbReference type="ChEBI" id="CHEBI:17051"/>
    </reaction>
    <physiologicalReaction direction="left-to-right" evidence="11">
        <dbReference type="Rhea" id="RHEA:76160"/>
    </physiologicalReaction>
</comment>
<dbReference type="HAMAP" id="MF_00454">
    <property type="entry name" value="FluC"/>
    <property type="match status" value="1"/>
</dbReference>
<comment type="subcellular location">
    <subcellularLocation>
        <location evidence="1 12">Cell membrane</location>
        <topology evidence="1 12">Multi-pass membrane protein</topology>
    </subcellularLocation>
</comment>
<comment type="activity regulation">
    <text evidence="12">Na(+) is not transported, but it plays an essential structural role and its presence is essential for fluoride channel function.</text>
</comment>
<keyword evidence="14" id="KW-1185">Reference proteome</keyword>
<dbReference type="Proteomes" id="UP001196565">
    <property type="component" value="Unassembled WGS sequence"/>
</dbReference>
<dbReference type="InterPro" id="IPR003691">
    <property type="entry name" value="FluC"/>
</dbReference>
<dbReference type="NCBIfam" id="TIGR00494">
    <property type="entry name" value="crcB"/>
    <property type="match status" value="1"/>
</dbReference>
<keyword evidence="12" id="KW-0813">Transport</keyword>
<dbReference type="PANTHER" id="PTHR28259:SF1">
    <property type="entry name" value="FLUORIDE EXPORT PROTEIN 1-RELATED"/>
    <property type="match status" value="1"/>
</dbReference>
<evidence type="ECO:0000313" key="14">
    <source>
        <dbReference type="Proteomes" id="UP001196565"/>
    </source>
</evidence>
<keyword evidence="8 12" id="KW-0472">Membrane</keyword>
<keyword evidence="6 12" id="KW-0915">Sodium</keyword>
<comment type="caution">
    <text evidence="13">The sequence shown here is derived from an EMBL/GenBank/DDBJ whole genome shotgun (WGS) entry which is preliminary data.</text>
</comment>
<evidence type="ECO:0000256" key="2">
    <source>
        <dbReference type="ARBA" id="ARBA00022475"/>
    </source>
</evidence>
<evidence type="ECO:0000256" key="3">
    <source>
        <dbReference type="ARBA" id="ARBA00022519"/>
    </source>
</evidence>
<feature type="transmembrane region" description="Helical" evidence="12">
    <location>
        <begin position="102"/>
        <end position="120"/>
    </location>
</feature>
<sequence>MTLVNCLLVMAGGAGGTLARYLVSMLAEPISRTLPWGTMLINITGSFAIAFFGMLTLAGGRFPAPDSVRVFVTVGLCGGFTTFSTFSVQAVELLHGGAMARAMVNIAVTVTLCIGAAAFGQALAMRINGNGVPGVERPAPRLAEAPGHRMVEAGTLPPVA</sequence>
<reference evidence="13 14" key="1">
    <citation type="submission" date="2021-07" db="EMBL/GenBank/DDBJ databases">
        <authorList>
            <person name="So Y."/>
        </authorList>
    </citation>
    <scope>NUCLEOTIDE SEQUENCE [LARGE SCALE GENOMIC DNA]</scope>
    <source>
        <strain evidence="13 14">HJA6</strain>
    </source>
</reference>
<evidence type="ECO:0000256" key="9">
    <source>
        <dbReference type="ARBA" id="ARBA00023303"/>
    </source>
</evidence>
<keyword evidence="7 12" id="KW-0406">Ion transport</keyword>
<gene>
    <name evidence="12 13" type="primary">crcB</name>
    <name evidence="12" type="synonym">fluC</name>
    <name evidence="13" type="ORF">KPL78_09230</name>
</gene>
<organism evidence="13 14">
    <name type="scientific">Roseomonas alba</name>
    <dbReference type="NCBI Taxonomy" id="2846776"/>
    <lineage>
        <taxon>Bacteria</taxon>
        <taxon>Pseudomonadati</taxon>
        <taxon>Pseudomonadota</taxon>
        <taxon>Alphaproteobacteria</taxon>
        <taxon>Acetobacterales</taxon>
        <taxon>Roseomonadaceae</taxon>
        <taxon>Roseomonas</taxon>
    </lineage>
</organism>
<keyword evidence="5 12" id="KW-1133">Transmembrane helix</keyword>
<evidence type="ECO:0000256" key="8">
    <source>
        <dbReference type="ARBA" id="ARBA00023136"/>
    </source>
</evidence>
<evidence type="ECO:0000256" key="11">
    <source>
        <dbReference type="ARBA" id="ARBA00035585"/>
    </source>
</evidence>
<keyword evidence="2 12" id="KW-1003">Cell membrane</keyword>
<keyword evidence="12" id="KW-0479">Metal-binding</keyword>
<comment type="function">
    <text evidence="12">Fluoride-specific ion channel. Important for reducing fluoride concentration in the cell, thus reducing its toxicity.</text>
</comment>
<evidence type="ECO:0000313" key="13">
    <source>
        <dbReference type="EMBL" id="MBW6398026.1"/>
    </source>
</evidence>
<evidence type="ECO:0000256" key="5">
    <source>
        <dbReference type="ARBA" id="ARBA00022989"/>
    </source>
</evidence>
<evidence type="ECO:0000256" key="12">
    <source>
        <dbReference type="HAMAP-Rule" id="MF_00454"/>
    </source>
</evidence>
<evidence type="ECO:0000256" key="4">
    <source>
        <dbReference type="ARBA" id="ARBA00022692"/>
    </source>
</evidence>
<name>A0ABS7A6X0_9PROT</name>
<evidence type="ECO:0000256" key="1">
    <source>
        <dbReference type="ARBA" id="ARBA00004651"/>
    </source>
</evidence>
<feature type="transmembrane region" description="Helical" evidence="12">
    <location>
        <begin position="35"/>
        <end position="58"/>
    </location>
</feature>
<keyword evidence="4 12" id="KW-0812">Transmembrane</keyword>
<feature type="binding site" evidence="12">
    <location>
        <position position="78"/>
    </location>
    <ligand>
        <name>Na(+)</name>
        <dbReference type="ChEBI" id="CHEBI:29101"/>
        <note>structural</note>
    </ligand>
</feature>
<keyword evidence="9 12" id="KW-0407">Ion channel</keyword>
<evidence type="ECO:0000256" key="7">
    <source>
        <dbReference type="ARBA" id="ARBA00023065"/>
    </source>
</evidence>